<dbReference type="EMBL" id="LAVV01007568">
    <property type="protein sequence ID" value="KNZ55506.1"/>
    <property type="molecule type" value="Genomic_DNA"/>
</dbReference>
<name>A0A0L6V408_9BASI</name>
<feature type="compositionally biased region" description="Basic and acidic residues" evidence="1">
    <location>
        <begin position="108"/>
        <end position="121"/>
    </location>
</feature>
<proteinExistence type="predicted"/>
<evidence type="ECO:0000256" key="1">
    <source>
        <dbReference type="SAM" id="MobiDB-lite"/>
    </source>
</evidence>
<comment type="caution">
    <text evidence="2">The sequence shown here is derived from an EMBL/GenBank/DDBJ whole genome shotgun (WGS) entry which is preliminary data.</text>
</comment>
<evidence type="ECO:0000313" key="2">
    <source>
        <dbReference type="EMBL" id="KNZ55506.1"/>
    </source>
</evidence>
<feature type="region of interest" description="Disordered" evidence="1">
    <location>
        <begin position="446"/>
        <end position="481"/>
    </location>
</feature>
<sequence>MDMKPIDQLSGMVLLSSLDGFNLSQASIHSEELGHNNLVVCTAFIPKRNDGLVICTAFIPKRNDGLVICAAFLQQSILQATHEKEIHRELDQLRHQLDLERAQIVRQRERVDTQSDIDRNHPGQLPGPPARLALSPTISPPAPRVADGRPEIKYLAHIDRQYPFYSKTPITILTCTIQQTTGAQETRCDRGFSEERWAIRSWSGAEASTDSKLQEMLKLAAITIGFIGFLNATSGFYPVIAPACQVVGSIFGGSVIRSLRFSIFSATCVTTSLLMAKEFSHILPALLKPNDTINGIPKNINRPWDGGSVADRAHAGSNRAWAIIVVKPRHGLGMVSDPSHHELRFKPRPSIWVVIALCSIKPQITYLDVFGQPRTGQQTMRISTHPPVVEDYSRPSCGDSFTRSHCRIELLRPIHIDLGQGPNGPSLGGVVIDPQRGVVMPVIRSEVADQQRRRRKNQARSTATAGGNCAPADPKIDPATFPAGLDPNLREAIFLKQDVGFISPLPPNLLAEVDAMRDRVHRRQHAIRSGQARDPLTGLPVDAVVDHPDFSHFVFKLFLRCSSCVPITKNNFQAVITTSYHLFLPQLYGWELPGNVPALVRLLRAFLSVGAPRLVAENRILAMLETDKFTCALLYTMMFIVTLGRPQLTPDLLINTIKAEKLGYVQLSKSPSLDANDAHRIISFYCSTSWKVTYFPTHPIKDSTVRGGVTTVPSDSHNIRLATQKTQSPDGSQGTSVQSSLAEEHGGDCVFAEGICWALGETCKVSLNLIDHQLHSCASAIVNATDLQVVQMSLLGLQNAPYQQPLLIHGYSSPLSISIIHHTTPQYFKPVLDFLAAKATERVASFKPVCLSSAPEKSTVAPETSLHCLTTVAGVRNGSRLSEPSALFIFISRSCARS</sequence>
<keyword evidence="3" id="KW-1185">Reference proteome</keyword>
<accession>A0A0L6V408</accession>
<feature type="region of interest" description="Disordered" evidence="1">
    <location>
        <begin position="108"/>
        <end position="142"/>
    </location>
</feature>
<reference evidence="2 3" key="1">
    <citation type="submission" date="2015-08" db="EMBL/GenBank/DDBJ databases">
        <title>Next Generation Sequencing and Analysis of the Genome of Puccinia sorghi L Schw, the Causal Agent of Maize Common Rust.</title>
        <authorList>
            <person name="Rochi L."/>
            <person name="Burguener G."/>
            <person name="Darino M."/>
            <person name="Turjanski A."/>
            <person name="Kreff E."/>
            <person name="Dieguez M.J."/>
            <person name="Sacco F."/>
        </authorList>
    </citation>
    <scope>NUCLEOTIDE SEQUENCE [LARGE SCALE GENOMIC DNA]</scope>
    <source>
        <strain evidence="2 3">RO10H11247</strain>
    </source>
</reference>
<dbReference type="VEuPathDB" id="FungiDB:VP01_265g8"/>
<protein>
    <submittedName>
        <fullName evidence="2">Uncharacterized protein</fullName>
    </submittedName>
</protein>
<organism evidence="2 3">
    <name type="scientific">Puccinia sorghi</name>
    <dbReference type="NCBI Taxonomy" id="27349"/>
    <lineage>
        <taxon>Eukaryota</taxon>
        <taxon>Fungi</taxon>
        <taxon>Dikarya</taxon>
        <taxon>Basidiomycota</taxon>
        <taxon>Pucciniomycotina</taxon>
        <taxon>Pucciniomycetes</taxon>
        <taxon>Pucciniales</taxon>
        <taxon>Pucciniaceae</taxon>
        <taxon>Puccinia</taxon>
    </lineage>
</organism>
<dbReference type="Proteomes" id="UP000037035">
    <property type="component" value="Unassembled WGS sequence"/>
</dbReference>
<dbReference type="OrthoDB" id="8068875at2759"/>
<dbReference type="AlphaFoldDB" id="A0A0L6V408"/>
<gene>
    <name evidence="2" type="ORF">VP01_265g8</name>
</gene>
<evidence type="ECO:0000313" key="3">
    <source>
        <dbReference type="Proteomes" id="UP000037035"/>
    </source>
</evidence>